<dbReference type="InterPro" id="IPR043605">
    <property type="entry name" value="DUF883_C"/>
</dbReference>
<accession>A0A2P5T159</accession>
<dbReference type="InterPro" id="IPR010279">
    <property type="entry name" value="YqjD/ElaB"/>
</dbReference>
<proteinExistence type="predicted"/>
<evidence type="ECO:0000313" key="4">
    <source>
        <dbReference type="Proteomes" id="UP000296153"/>
    </source>
</evidence>
<dbReference type="EMBL" id="PDKT01000001">
    <property type="protein sequence ID" value="PPI88282.1"/>
    <property type="molecule type" value="Genomic_DNA"/>
</dbReference>
<gene>
    <name evidence="3" type="ORF">CRV12_01495</name>
</gene>
<sequence>MFNQTKEYNNINMNQNIKEMINSLRSLLKSYGNESKDEIIKARNYAEKILKKNRNKPINNDMYQETKNIINQIDTYIHEKPWYGVSIGTTLGLMLSILLFSRR</sequence>
<reference evidence="3 4" key="1">
    <citation type="journal article" date="2018" name="Genome Biol. Evol.">
        <title>Cladogenesis and Genomic Streamlining in Extracellular Endosymbionts of Tropical Stink Bugs.</title>
        <authorList>
            <person name="Otero-Bravo A."/>
            <person name="Goffredi S."/>
            <person name="Sabree Z.L."/>
        </authorList>
    </citation>
    <scope>NUCLEOTIDE SEQUENCE [LARGE SCALE GENOMIC DNA]</scope>
    <source>
        <strain evidence="3 4">SoEE</strain>
    </source>
</reference>
<dbReference type="OrthoDB" id="6522731at2"/>
<keyword evidence="1" id="KW-0472">Membrane</keyword>
<keyword evidence="1" id="KW-0812">Transmembrane</keyword>
<name>A0A2P5T159_9GAMM</name>
<dbReference type="AlphaFoldDB" id="A0A2P5T159"/>
<dbReference type="PANTHER" id="PTHR35893:SF1">
    <property type="entry name" value="PROTEIN ELAB"/>
    <property type="match status" value="1"/>
</dbReference>
<dbReference type="Pfam" id="PF19029">
    <property type="entry name" value="DUF883_C"/>
    <property type="match status" value="1"/>
</dbReference>
<dbReference type="RefSeq" id="WP_136130893.1">
    <property type="nucleotide sequence ID" value="NZ_PDKT01000001.1"/>
</dbReference>
<dbReference type="GO" id="GO:0043022">
    <property type="term" value="F:ribosome binding"/>
    <property type="evidence" value="ECO:0007669"/>
    <property type="project" value="InterPro"/>
</dbReference>
<keyword evidence="1" id="KW-1133">Transmembrane helix</keyword>
<comment type="caution">
    <text evidence="3">The sequence shown here is derived from an EMBL/GenBank/DDBJ whole genome shotgun (WGS) entry which is preliminary data.</text>
</comment>
<feature type="transmembrane region" description="Helical" evidence="1">
    <location>
        <begin position="82"/>
        <end position="100"/>
    </location>
</feature>
<dbReference type="Proteomes" id="UP000296153">
    <property type="component" value="Unassembled WGS sequence"/>
</dbReference>
<organism evidence="3 4">
    <name type="scientific">Candidatus Pantoea edessiphila</name>
    <dbReference type="NCBI Taxonomy" id="2044610"/>
    <lineage>
        <taxon>Bacteria</taxon>
        <taxon>Pseudomonadati</taxon>
        <taxon>Pseudomonadota</taxon>
        <taxon>Gammaproteobacteria</taxon>
        <taxon>Enterobacterales</taxon>
        <taxon>Erwiniaceae</taxon>
        <taxon>Pantoea</taxon>
    </lineage>
</organism>
<protein>
    <recommendedName>
        <fullName evidence="2">DUF883 domain-containing protein</fullName>
    </recommendedName>
</protein>
<dbReference type="PANTHER" id="PTHR35893">
    <property type="entry name" value="INNER MEMBRANE PROTEIN-RELATED"/>
    <property type="match status" value="1"/>
</dbReference>
<evidence type="ECO:0000256" key="1">
    <source>
        <dbReference type="SAM" id="Phobius"/>
    </source>
</evidence>
<evidence type="ECO:0000313" key="3">
    <source>
        <dbReference type="EMBL" id="PPI88282.1"/>
    </source>
</evidence>
<evidence type="ECO:0000259" key="2">
    <source>
        <dbReference type="Pfam" id="PF19029"/>
    </source>
</evidence>
<feature type="domain" description="DUF883" evidence="2">
    <location>
        <begin position="74"/>
        <end position="102"/>
    </location>
</feature>